<dbReference type="InterPro" id="IPR036097">
    <property type="entry name" value="HisK_dim/P_sf"/>
</dbReference>
<feature type="coiled-coil region" evidence="9">
    <location>
        <begin position="198"/>
        <end position="228"/>
    </location>
</feature>
<keyword evidence="5" id="KW-0547">Nucleotide-binding</keyword>
<dbReference type="InterPro" id="IPR003594">
    <property type="entry name" value="HATPase_dom"/>
</dbReference>
<evidence type="ECO:0000313" key="12">
    <source>
        <dbReference type="Proteomes" id="UP000319671"/>
    </source>
</evidence>
<evidence type="ECO:0000256" key="3">
    <source>
        <dbReference type="ARBA" id="ARBA00022553"/>
    </source>
</evidence>
<evidence type="ECO:0000256" key="8">
    <source>
        <dbReference type="ARBA" id="ARBA00023012"/>
    </source>
</evidence>
<keyword evidence="6 11" id="KW-0418">Kinase</keyword>
<dbReference type="InterPro" id="IPR003661">
    <property type="entry name" value="HisK_dim/P_dom"/>
</dbReference>
<keyword evidence="7" id="KW-0067">ATP-binding</keyword>
<dbReference type="PANTHER" id="PTHR43065:SF10">
    <property type="entry name" value="PEROXIDE STRESS-ACTIVATED HISTIDINE KINASE MAK3"/>
    <property type="match status" value="1"/>
</dbReference>
<evidence type="ECO:0000256" key="1">
    <source>
        <dbReference type="ARBA" id="ARBA00000085"/>
    </source>
</evidence>
<evidence type="ECO:0000256" key="5">
    <source>
        <dbReference type="ARBA" id="ARBA00022741"/>
    </source>
</evidence>
<dbReference type="Proteomes" id="UP000319671">
    <property type="component" value="Unassembled WGS sequence"/>
</dbReference>
<organism evidence="11 12">
    <name type="scientific">Neobacillus bataviensis</name>
    <dbReference type="NCBI Taxonomy" id="220685"/>
    <lineage>
        <taxon>Bacteria</taxon>
        <taxon>Bacillati</taxon>
        <taxon>Bacillota</taxon>
        <taxon>Bacilli</taxon>
        <taxon>Bacillales</taxon>
        <taxon>Bacillaceae</taxon>
        <taxon>Neobacillus</taxon>
    </lineage>
</organism>
<name>A0A561D5T5_9BACI</name>
<evidence type="ECO:0000313" key="11">
    <source>
        <dbReference type="EMBL" id="TWD98730.1"/>
    </source>
</evidence>
<dbReference type="InterPro" id="IPR005467">
    <property type="entry name" value="His_kinase_dom"/>
</dbReference>
<dbReference type="GO" id="GO:0000155">
    <property type="term" value="F:phosphorelay sensor kinase activity"/>
    <property type="evidence" value="ECO:0007669"/>
    <property type="project" value="InterPro"/>
</dbReference>
<gene>
    <name evidence="11" type="ORF">FB550_109243</name>
</gene>
<dbReference type="Pfam" id="PF02518">
    <property type="entry name" value="HATPase_c"/>
    <property type="match status" value="1"/>
</dbReference>
<dbReference type="SUPFAM" id="SSF47384">
    <property type="entry name" value="Homodimeric domain of signal transducing histidine kinase"/>
    <property type="match status" value="1"/>
</dbReference>
<protein>
    <recommendedName>
        <fullName evidence="2">histidine kinase</fullName>
        <ecNumber evidence="2">2.7.13.3</ecNumber>
    </recommendedName>
</protein>
<evidence type="ECO:0000256" key="7">
    <source>
        <dbReference type="ARBA" id="ARBA00022840"/>
    </source>
</evidence>
<dbReference type="EMBL" id="VIVN01000009">
    <property type="protein sequence ID" value="TWD98730.1"/>
    <property type="molecule type" value="Genomic_DNA"/>
</dbReference>
<dbReference type="AlphaFoldDB" id="A0A561D5T5"/>
<dbReference type="InterPro" id="IPR004358">
    <property type="entry name" value="Sig_transdc_His_kin-like_C"/>
</dbReference>
<dbReference type="PROSITE" id="PS50109">
    <property type="entry name" value="HIS_KIN"/>
    <property type="match status" value="1"/>
</dbReference>
<dbReference type="Gene3D" id="3.30.565.10">
    <property type="entry name" value="Histidine kinase-like ATPase, C-terminal domain"/>
    <property type="match status" value="1"/>
</dbReference>
<dbReference type="Gene3D" id="1.10.287.130">
    <property type="match status" value="1"/>
</dbReference>
<dbReference type="SMART" id="SM00387">
    <property type="entry name" value="HATPase_c"/>
    <property type="match status" value="1"/>
</dbReference>
<evidence type="ECO:0000256" key="9">
    <source>
        <dbReference type="SAM" id="Coils"/>
    </source>
</evidence>
<comment type="caution">
    <text evidence="11">The sequence shown here is derived from an EMBL/GenBank/DDBJ whole genome shotgun (WGS) entry which is preliminary data.</text>
</comment>
<dbReference type="GO" id="GO:0005524">
    <property type="term" value="F:ATP binding"/>
    <property type="evidence" value="ECO:0007669"/>
    <property type="project" value="UniProtKB-KW"/>
</dbReference>
<dbReference type="CDD" id="cd00082">
    <property type="entry name" value="HisKA"/>
    <property type="match status" value="1"/>
</dbReference>
<accession>A0A561D5T5</accession>
<dbReference type="RefSeq" id="WP_144566595.1">
    <property type="nucleotide sequence ID" value="NZ_VIVN01000009.1"/>
</dbReference>
<proteinExistence type="predicted"/>
<dbReference type="InterPro" id="IPR036890">
    <property type="entry name" value="HATPase_C_sf"/>
</dbReference>
<dbReference type="EC" id="2.7.13.3" evidence="2"/>
<reference evidence="11 12" key="1">
    <citation type="submission" date="2019-06" db="EMBL/GenBank/DDBJ databases">
        <title>Sorghum-associated microbial communities from plants grown in Nebraska, USA.</title>
        <authorList>
            <person name="Schachtman D."/>
        </authorList>
    </citation>
    <scope>NUCLEOTIDE SEQUENCE [LARGE SCALE GENOMIC DNA]</scope>
    <source>
        <strain evidence="11 12">2482</strain>
    </source>
</reference>
<dbReference type="PRINTS" id="PR00344">
    <property type="entry name" value="BCTRLSENSOR"/>
</dbReference>
<dbReference type="PANTHER" id="PTHR43065">
    <property type="entry name" value="SENSOR HISTIDINE KINASE"/>
    <property type="match status" value="1"/>
</dbReference>
<dbReference type="SUPFAM" id="SSF55874">
    <property type="entry name" value="ATPase domain of HSP90 chaperone/DNA topoisomerase II/histidine kinase"/>
    <property type="match status" value="1"/>
</dbReference>
<comment type="catalytic activity">
    <reaction evidence="1">
        <text>ATP + protein L-histidine = ADP + protein N-phospho-L-histidine.</text>
        <dbReference type="EC" id="2.7.13.3"/>
    </reaction>
</comment>
<dbReference type="Pfam" id="PF14417">
    <property type="entry name" value="MEDS"/>
    <property type="match status" value="1"/>
</dbReference>
<keyword evidence="8" id="KW-0902">Two-component regulatory system</keyword>
<evidence type="ECO:0000256" key="4">
    <source>
        <dbReference type="ARBA" id="ARBA00022679"/>
    </source>
</evidence>
<evidence type="ECO:0000259" key="10">
    <source>
        <dbReference type="PROSITE" id="PS50109"/>
    </source>
</evidence>
<evidence type="ECO:0000256" key="6">
    <source>
        <dbReference type="ARBA" id="ARBA00022777"/>
    </source>
</evidence>
<keyword evidence="12" id="KW-1185">Reference proteome</keyword>
<dbReference type="SMART" id="SM00388">
    <property type="entry name" value="HisKA"/>
    <property type="match status" value="1"/>
</dbReference>
<dbReference type="InterPro" id="IPR025847">
    <property type="entry name" value="MEDS_domain"/>
</dbReference>
<evidence type="ECO:0000256" key="2">
    <source>
        <dbReference type="ARBA" id="ARBA00012438"/>
    </source>
</evidence>
<dbReference type="Pfam" id="PF00512">
    <property type="entry name" value="HisKA"/>
    <property type="match status" value="1"/>
</dbReference>
<sequence length="574" mass="66274">MLDTHQINKCPNCSSLLENNAHILYIYNEEDKYIANAVSFICDGIAKNEFILFVETEELIQKVKDELKTFDFNPTHFQNIIFMESMELYYDGDQFDVNGVGKLNDILLPYLEKNHTIRTWGYVPIVDHESTIERLRIYECNSDEFISQNKMISVCAYNGLVIPAYVQNELMKTHSHFMTDSEFSVSPLYDRKHFHLPSGEEIERFRRLEKQNKELREQNNQLSIENSLFKFKNELILQNEKRIRTIIDQLPIPIIIRRENSILFLNGVAHEQFSINKGYLEVEAEAQLSAFFEEYDKDSPSFDNQLLQQHEFSFKSGSVRYYLVKSIMMTYEREQAVLHSFVDITHEKENEMLLIRSEKMNIVGELAAGIAHELRNPLTAIKGFFHMLKNSNNGKELYYSVIEDELSRIEQISSELLTLAKPHSDNPRNHNIIQLIGDVIVLLTPQANLKNIEILLRASREELYINCENTKIKQVFINLIKNAIDSMENGGNIFLNVVEVDENIQIQIIDQGSGIPKDLLNRIGEPFYTTKDKGTGLGLMVCFQIIESHDGAIHVDSKVDVGTTFTITMPSSSF</sequence>
<feature type="domain" description="Histidine kinase" evidence="10">
    <location>
        <begin position="369"/>
        <end position="573"/>
    </location>
</feature>
<keyword evidence="3" id="KW-0597">Phosphoprotein</keyword>
<dbReference type="CDD" id="cd00075">
    <property type="entry name" value="HATPase"/>
    <property type="match status" value="1"/>
</dbReference>
<keyword evidence="9" id="KW-0175">Coiled coil</keyword>
<keyword evidence="4" id="KW-0808">Transferase</keyword>